<keyword evidence="3" id="KW-1185">Reference proteome</keyword>
<feature type="region of interest" description="Disordered" evidence="1">
    <location>
        <begin position="161"/>
        <end position="199"/>
    </location>
</feature>
<dbReference type="InterPro" id="IPR041289">
    <property type="entry name" value="Bact_RF_family3"/>
</dbReference>
<dbReference type="Pfam" id="PF18845">
    <property type="entry name" value="baeRF_family3"/>
    <property type="match status" value="1"/>
</dbReference>
<proteinExistence type="predicted"/>
<evidence type="ECO:0008006" key="4">
    <source>
        <dbReference type="Google" id="ProtNLM"/>
    </source>
</evidence>
<name>A0A2N7X871_9BURK</name>
<dbReference type="RefSeq" id="WP_018438869.1">
    <property type="nucleotide sequence ID" value="NZ_KB890164.1"/>
</dbReference>
<dbReference type="Proteomes" id="UP000235777">
    <property type="component" value="Unassembled WGS sequence"/>
</dbReference>
<feature type="compositionally biased region" description="Basic and acidic residues" evidence="1">
    <location>
        <begin position="171"/>
        <end position="189"/>
    </location>
</feature>
<organism evidence="2 3">
    <name type="scientific">Trinickia symbiotica</name>
    <dbReference type="NCBI Taxonomy" id="863227"/>
    <lineage>
        <taxon>Bacteria</taxon>
        <taxon>Pseudomonadati</taxon>
        <taxon>Pseudomonadota</taxon>
        <taxon>Betaproteobacteria</taxon>
        <taxon>Burkholderiales</taxon>
        <taxon>Burkholderiaceae</taxon>
        <taxon>Trinickia</taxon>
    </lineage>
</organism>
<evidence type="ECO:0000313" key="2">
    <source>
        <dbReference type="EMBL" id="PMS37963.1"/>
    </source>
</evidence>
<dbReference type="EMBL" id="PNYC01000002">
    <property type="protein sequence ID" value="PMS37963.1"/>
    <property type="molecule type" value="Genomic_DNA"/>
</dbReference>
<sequence length="395" mass="44253">MDLRRHPDIATLLSPRQGPCFTLCQPVHGSFPDSKQDVLRYRTLLGRMRENANARHPRAIVDPIIARFDALISERGFWDHTFKGVAIYGAPGFFHLVKLADEVPERAVVADTFYLKPLIEQFQFADPFQLLLLSRHRAALYEGTIRHLAPVELHRSIPRSALDEPATMPESEDRVQGAKGGENRGDRYTAHHGGGSKHDVVNEDEERFFRAVSRGVCEHHSQPSRLPLLLAATPEHQALFRRVTTNPHLMEERIDRYLGDAKADELAAVAARALASRFERPVEARLEEYREATQKALATDVAAEVVEAAHEGRVDALLVETDRLPNGQPKTEEQLAEPTNRGHREVDTLLNDVAQEVLRNGGEVIVLPADRMPSRTGLAAIYRYRAPTQDARAPA</sequence>
<reference evidence="2 3" key="1">
    <citation type="submission" date="2018-01" db="EMBL/GenBank/DDBJ databases">
        <title>Whole genome analyses suggest that Burkholderia sensu lato contains two further novel genera in the rhizoxinica-symbiotica group Mycetohabitans gen. nov., and Trinickia gen. nov.: implications for the evolution of diazotrophy and nodulation in the Burkholderiaceae.</title>
        <authorList>
            <person name="Estrada-de los Santos P."/>
            <person name="Palmer M."/>
            <person name="Chavez-Ramirez B."/>
            <person name="Beukes C."/>
            <person name="Steenkamp E.T."/>
            <person name="Hirsch A.M."/>
            <person name="Manyaka P."/>
            <person name="Maluk M."/>
            <person name="Lafos M."/>
            <person name="Crook M."/>
            <person name="Gross E."/>
            <person name="Simon M.F."/>
            <person name="Bueno dos Reis Junior F."/>
            <person name="Poole P.S."/>
            <person name="Venter S.N."/>
            <person name="James E.K."/>
        </authorList>
    </citation>
    <scope>NUCLEOTIDE SEQUENCE [LARGE SCALE GENOMIC DNA]</scope>
    <source>
        <strain evidence="2 3">JPY 581</strain>
    </source>
</reference>
<evidence type="ECO:0000256" key="1">
    <source>
        <dbReference type="SAM" id="MobiDB-lite"/>
    </source>
</evidence>
<dbReference type="OrthoDB" id="4393931at2"/>
<protein>
    <recommendedName>
        <fullName evidence="4">eRF1 domain-containing protein</fullName>
    </recommendedName>
</protein>
<evidence type="ECO:0000313" key="3">
    <source>
        <dbReference type="Proteomes" id="UP000235777"/>
    </source>
</evidence>
<dbReference type="AlphaFoldDB" id="A0A2N7X871"/>
<accession>A0A2N7X871</accession>
<gene>
    <name evidence="2" type="ORF">C0Z20_03875</name>
</gene>
<dbReference type="STRING" id="863227.GCA_000373005_00362"/>
<comment type="caution">
    <text evidence="2">The sequence shown here is derived from an EMBL/GenBank/DDBJ whole genome shotgun (WGS) entry which is preliminary data.</text>
</comment>